<dbReference type="HOGENOM" id="CLU_3131585_0_0_11"/>
<organism evidence="1 2">
    <name type="scientific">Amycolatopsis methanolica 239</name>
    <dbReference type="NCBI Taxonomy" id="1068978"/>
    <lineage>
        <taxon>Bacteria</taxon>
        <taxon>Bacillati</taxon>
        <taxon>Actinomycetota</taxon>
        <taxon>Actinomycetes</taxon>
        <taxon>Pseudonocardiales</taxon>
        <taxon>Pseudonocardiaceae</taxon>
        <taxon>Amycolatopsis</taxon>
        <taxon>Amycolatopsis methanolica group</taxon>
    </lineage>
</organism>
<dbReference type="EMBL" id="CP009110">
    <property type="protein sequence ID" value="AIJ22695.1"/>
    <property type="molecule type" value="Genomic_DNA"/>
</dbReference>
<accession>A0A076MVF3</accession>
<proteinExistence type="predicted"/>
<dbReference type="Proteomes" id="UP000062973">
    <property type="component" value="Chromosome"/>
</dbReference>
<reference evidence="1 2" key="1">
    <citation type="submission" date="2014-07" db="EMBL/GenBank/DDBJ databases">
        <title>Whole Genome Sequence of the Amycolatopsis methanolica 239.</title>
        <authorList>
            <person name="Tang B."/>
        </authorList>
    </citation>
    <scope>NUCLEOTIDE SEQUENCE [LARGE SCALE GENOMIC DNA]</scope>
    <source>
        <strain evidence="1 2">239</strain>
    </source>
</reference>
<dbReference type="STRING" id="1068978.AMETH_2603"/>
<protein>
    <submittedName>
        <fullName evidence="1">Uncharacterized protein</fullName>
    </submittedName>
</protein>
<dbReference type="PATRIC" id="fig|1068978.7.peg.2783"/>
<keyword evidence="2" id="KW-1185">Reference proteome</keyword>
<sequence>MTRDPHIHVQRGAAHAGFALRGLVASTFGLVADAPVEVTTGCGAACPTR</sequence>
<evidence type="ECO:0000313" key="2">
    <source>
        <dbReference type="Proteomes" id="UP000062973"/>
    </source>
</evidence>
<dbReference type="AlphaFoldDB" id="A0A076MVF3"/>
<dbReference type="RefSeq" id="WP_223843139.1">
    <property type="nucleotide sequence ID" value="NZ_AQUL01000001.1"/>
</dbReference>
<evidence type="ECO:0000313" key="1">
    <source>
        <dbReference type="EMBL" id="AIJ22695.1"/>
    </source>
</evidence>
<gene>
    <name evidence="1" type="ORF">AMETH_2603</name>
</gene>
<name>A0A076MVF3_AMYME</name>
<dbReference type="KEGG" id="amq:AMETH_2603"/>